<dbReference type="VEuPathDB" id="FungiDB:HMPREF1541_08133"/>
<dbReference type="OrthoDB" id="4159781at2759"/>
<evidence type="ECO:0000256" key="1">
    <source>
        <dbReference type="SAM" id="MobiDB-lite"/>
    </source>
</evidence>
<name>W2RN55_CYPE1</name>
<sequence length="489" mass="55437">MQHEQHLGGKCCCDQCGAQHRNHPPDRTARNKSSIASSRNTRSLHPARFSTSQQRKKHLLIDKLSSPPTEVIPADQRVSGPTPVNFFPVPRDSAVANSIQYYFEVFSFAIHAHKSDAPDGWQDRSGFQEMLQEAMSDPMWYCANVAFAEGMKDRTLYDSRKKTDIILKYQHMALLELRRRLLADKDTEVLLWTITILMALDVTFGSYESWKAHFEGLDRIISMRGGLESLNGNMYLKTKVIGFNTFWLYKQVVMATVQDTSVYPKHPFPAEVCIAISKLPRELGDLALDGCFNCPLISLAADVCALSKKFQLDREKKSEDLRRLKVLGYELEELLKGTGLKHLEQLVAAALVDYCVSMDTDRGLHWLLTGALRMRISHIWCKGVTYNKKHARAYVWSASMLTACGETSSLTFKLGSKVLDLCAERETLDRAYVLDICRQYIWDESLTTKLDSKLDFDSTPSDRPKSLSKSPSPMVTLPPREGLEWLLAK</sequence>
<reference evidence="2 3" key="1">
    <citation type="submission" date="2013-03" db="EMBL/GenBank/DDBJ databases">
        <title>The Genome Sequence of Phialophora europaea CBS 101466.</title>
        <authorList>
            <consortium name="The Broad Institute Genomics Platform"/>
            <person name="Cuomo C."/>
            <person name="de Hoog S."/>
            <person name="Gorbushina A."/>
            <person name="Walker B."/>
            <person name="Young S.K."/>
            <person name="Zeng Q."/>
            <person name="Gargeya S."/>
            <person name="Fitzgerald M."/>
            <person name="Haas B."/>
            <person name="Abouelleil A."/>
            <person name="Allen A.W."/>
            <person name="Alvarado L."/>
            <person name="Arachchi H.M."/>
            <person name="Berlin A.M."/>
            <person name="Chapman S.B."/>
            <person name="Gainer-Dewar J."/>
            <person name="Goldberg J."/>
            <person name="Griggs A."/>
            <person name="Gujja S."/>
            <person name="Hansen M."/>
            <person name="Howarth C."/>
            <person name="Imamovic A."/>
            <person name="Ireland A."/>
            <person name="Larimer J."/>
            <person name="McCowan C."/>
            <person name="Murphy C."/>
            <person name="Pearson M."/>
            <person name="Poon T.W."/>
            <person name="Priest M."/>
            <person name="Roberts A."/>
            <person name="Saif S."/>
            <person name="Shea T."/>
            <person name="Sisk P."/>
            <person name="Sykes S."/>
            <person name="Wortman J."/>
            <person name="Nusbaum C."/>
            <person name="Birren B."/>
        </authorList>
    </citation>
    <scope>NUCLEOTIDE SEQUENCE [LARGE SCALE GENOMIC DNA]</scope>
    <source>
        <strain evidence="2 3">CBS 101466</strain>
    </source>
</reference>
<dbReference type="InterPro" id="IPR021858">
    <property type="entry name" value="Fun_TF"/>
</dbReference>
<dbReference type="AlphaFoldDB" id="W2RN55"/>
<feature type="compositionally biased region" description="Polar residues" evidence="1">
    <location>
        <begin position="31"/>
        <end position="53"/>
    </location>
</feature>
<gene>
    <name evidence="2" type="ORF">HMPREF1541_08133</name>
</gene>
<dbReference type="HOGENOM" id="CLU_557782_0_0_1"/>
<feature type="compositionally biased region" description="Basic and acidic residues" evidence="1">
    <location>
        <begin position="455"/>
        <end position="465"/>
    </location>
</feature>
<dbReference type="eggNOG" id="ENOG502T2ZV">
    <property type="taxonomic scope" value="Eukaryota"/>
</dbReference>
<dbReference type="Pfam" id="PF11951">
    <property type="entry name" value="Fungal_trans_2"/>
    <property type="match status" value="1"/>
</dbReference>
<dbReference type="InParanoid" id="W2RN55"/>
<proteinExistence type="predicted"/>
<dbReference type="EMBL" id="KB822724">
    <property type="protein sequence ID" value="ETN37143.1"/>
    <property type="molecule type" value="Genomic_DNA"/>
</dbReference>
<organism evidence="2 3">
    <name type="scientific">Cyphellophora europaea (strain CBS 101466)</name>
    <name type="common">Phialophora europaea</name>
    <dbReference type="NCBI Taxonomy" id="1220924"/>
    <lineage>
        <taxon>Eukaryota</taxon>
        <taxon>Fungi</taxon>
        <taxon>Dikarya</taxon>
        <taxon>Ascomycota</taxon>
        <taxon>Pezizomycotina</taxon>
        <taxon>Eurotiomycetes</taxon>
        <taxon>Chaetothyriomycetidae</taxon>
        <taxon>Chaetothyriales</taxon>
        <taxon>Cyphellophoraceae</taxon>
        <taxon>Cyphellophora</taxon>
    </lineage>
</organism>
<protein>
    <recommendedName>
        <fullName evidence="4">Transcription factor domain-containing protein</fullName>
    </recommendedName>
</protein>
<dbReference type="Proteomes" id="UP000030752">
    <property type="component" value="Unassembled WGS sequence"/>
</dbReference>
<feature type="region of interest" description="Disordered" evidence="1">
    <location>
        <begin position="455"/>
        <end position="478"/>
    </location>
</feature>
<dbReference type="RefSeq" id="XP_008720675.1">
    <property type="nucleotide sequence ID" value="XM_008722453.1"/>
</dbReference>
<evidence type="ECO:0000313" key="2">
    <source>
        <dbReference type="EMBL" id="ETN37143.1"/>
    </source>
</evidence>
<accession>W2RN55</accession>
<dbReference type="GeneID" id="19975472"/>
<feature type="region of interest" description="Disordered" evidence="1">
    <location>
        <begin position="20"/>
        <end position="55"/>
    </location>
</feature>
<evidence type="ECO:0000313" key="3">
    <source>
        <dbReference type="Proteomes" id="UP000030752"/>
    </source>
</evidence>
<keyword evidence="3" id="KW-1185">Reference proteome</keyword>
<evidence type="ECO:0008006" key="4">
    <source>
        <dbReference type="Google" id="ProtNLM"/>
    </source>
</evidence>